<proteinExistence type="predicted"/>
<dbReference type="EMBL" id="GBXM01096429">
    <property type="protein sequence ID" value="JAH12148.1"/>
    <property type="molecule type" value="Transcribed_RNA"/>
</dbReference>
<accession>A0A0E9Q7Q2</accession>
<dbReference type="AlphaFoldDB" id="A0A0E9Q7Q2"/>
<reference evidence="1" key="2">
    <citation type="journal article" date="2015" name="Fish Shellfish Immunol.">
        <title>Early steps in the European eel (Anguilla anguilla)-Vibrio vulnificus interaction in the gills: Role of the RtxA13 toxin.</title>
        <authorList>
            <person name="Callol A."/>
            <person name="Pajuelo D."/>
            <person name="Ebbesson L."/>
            <person name="Teles M."/>
            <person name="MacKenzie S."/>
            <person name="Amaro C."/>
        </authorList>
    </citation>
    <scope>NUCLEOTIDE SEQUENCE</scope>
</reference>
<organism evidence="1">
    <name type="scientific">Anguilla anguilla</name>
    <name type="common">European freshwater eel</name>
    <name type="synonym">Muraena anguilla</name>
    <dbReference type="NCBI Taxonomy" id="7936"/>
    <lineage>
        <taxon>Eukaryota</taxon>
        <taxon>Metazoa</taxon>
        <taxon>Chordata</taxon>
        <taxon>Craniata</taxon>
        <taxon>Vertebrata</taxon>
        <taxon>Euteleostomi</taxon>
        <taxon>Actinopterygii</taxon>
        <taxon>Neopterygii</taxon>
        <taxon>Teleostei</taxon>
        <taxon>Anguilliformes</taxon>
        <taxon>Anguillidae</taxon>
        <taxon>Anguilla</taxon>
    </lineage>
</organism>
<sequence length="18" mass="2005">MLLLLLTSEWLEVLCGTA</sequence>
<reference evidence="1" key="1">
    <citation type="submission" date="2014-11" db="EMBL/GenBank/DDBJ databases">
        <authorList>
            <person name="Amaro Gonzalez C."/>
        </authorList>
    </citation>
    <scope>NUCLEOTIDE SEQUENCE</scope>
</reference>
<protein>
    <submittedName>
        <fullName evidence="1">Uncharacterized protein</fullName>
    </submittedName>
</protein>
<name>A0A0E9Q7Q2_ANGAN</name>
<evidence type="ECO:0000313" key="1">
    <source>
        <dbReference type="EMBL" id="JAH12148.1"/>
    </source>
</evidence>